<keyword evidence="5" id="KW-1185">Reference proteome</keyword>
<feature type="repeat" description="WD" evidence="2">
    <location>
        <begin position="453"/>
        <end position="494"/>
    </location>
</feature>
<dbReference type="EMBL" id="JAAMPI010000466">
    <property type="protein sequence ID" value="KAF4631213.1"/>
    <property type="molecule type" value="Genomic_DNA"/>
</dbReference>
<dbReference type="Gene3D" id="2.130.10.10">
    <property type="entry name" value="YVTN repeat-like/Quinoprotein amine dehydrogenase"/>
    <property type="match status" value="1"/>
</dbReference>
<dbReference type="InterPro" id="IPR001680">
    <property type="entry name" value="WD40_rpt"/>
</dbReference>
<dbReference type="InterPro" id="IPR036322">
    <property type="entry name" value="WD40_repeat_dom_sf"/>
</dbReference>
<comment type="caution">
    <text evidence="4">The sequence shown here is derived from an EMBL/GenBank/DDBJ whole genome shotgun (WGS) entry which is preliminary data.</text>
</comment>
<evidence type="ECO:0000313" key="4">
    <source>
        <dbReference type="EMBL" id="KAF4631213.1"/>
    </source>
</evidence>
<accession>A0A8H4W205</accession>
<protein>
    <recommendedName>
        <fullName evidence="3">Nephrocystin 3-like N-terminal domain-containing protein</fullName>
    </recommendedName>
</protein>
<evidence type="ECO:0000313" key="5">
    <source>
        <dbReference type="Proteomes" id="UP000566819"/>
    </source>
</evidence>
<dbReference type="PANTHER" id="PTHR10039:SF14">
    <property type="entry name" value="NACHT DOMAIN-CONTAINING PROTEIN"/>
    <property type="match status" value="1"/>
</dbReference>
<keyword evidence="2" id="KW-0853">WD repeat</keyword>
<dbReference type="PANTHER" id="PTHR10039">
    <property type="entry name" value="AMELOGENIN"/>
    <property type="match status" value="1"/>
</dbReference>
<feature type="domain" description="Nephrocystin 3-like N-terminal" evidence="3">
    <location>
        <begin position="9"/>
        <end position="52"/>
    </location>
</feature>
<proteinExistence type="predicted"/>
<name>A0A8H4W205_9HELO</name>
<dbReference type="PROSITE" id="PS50294">
    <property type="entry name" value="WD_REPEATS_REGION"/>
    <property type="match status" value="1"/>
</dbReference>
<evidence type="ECO:0000256" key="2">
    <source>
        <dbReference type="PROSITE-ProRule" id="PRU00221"/>
    </source>
</evidence>
<dbReference type="SUPFAM" id="SSF50978">
    <property type="entry name" value="WD40 repeat-like"/>
    <property type="match status" value="1"/>
</dbReference>
<evidence type="ECO:0000256" key="1">
    <source>
        <dbReference type="ARBA" id="ARBA00022737"/>
    </source>
</evidence>
<dbReference type="SMART" id="SM00320">
    <property type="entry name" value="WD40"/>
    <property type="match status" value="1"/>
</dbReference>
<dbReference type="Pfam" id="PF24883">
    <property type="entry name" value="NPHP3_N"/>
    <property type="match status" value="1"/>
</dbReference>
<reference evidence="4 5" key="1">
    <citation type="submission" date="2020-03" db="EMBL/GenBank/DDBJ databases">
        <title>Draft Genome Sequence of Cudoniella acicularis.</title>
        <authorList>
            <person name="Buettner E."/>
            <person name="Kellner H."/>
        </authorList>
    </citation>
    <scope>NUCLEOTIDE SEQUENCE [LARGE SCALE GENOMIC DNA]</scope>
    <source>
        <strain evidence="4 5">DSM 108380</strain>
    </source>
</reference>
<sequence>MQGWTLCPPTIIVVIDALDECDDENNIRILLCLLAEARSLESVRLRVFLTSRPEIPIRHGFYQMPDAEHQDYVLHNISPSTVNRDITIFLEHNLRLIGQERSLDAAWPGEEVIRYLVQAASGLFIWAATACRFVREGKRHAARRLHTILKSGSSAGTVTAPEKHLNEIYTTVLKHSVPLECTDQEEDESYRILRQVLGSVVVLFATLSIYSLSRLVCVPKEDIHQTVEDLHSILDVPKDQTRPLRLHHPSFRDFLLNKDRCEDLNFWVDKKQAHQTLADGCIRLMSTSLKQDICDLSASGMLATDVESSRVEQCLPPELQYACLYWIQHLQRSCAQLCDNDQVHQFLKEHLLHWLEALGWMGKVSEGIHAIASLESVTSSNCPCLSNFVHDTKRFVLYNRPAIEHAPLQAYCSALVFAPTTSLVRKQFEDCIPRWIRGLPKVENNWNAVLQTLEGHSSYVYAVAFSPDSKTLASASHNETIKLWDAGSGAVLQTLKVDFYVFSLSFSDDGTFVQTDRGLLRTAFLFTGPAVSRPSVPPSVFIKE</sequence>
<dbReference type="AlphaFoldDB" id="A0A8H4W205"/>
<dbReference type="Pfam" id="PF00400">
    <property type="entry name" value="WD40"/>
    <property type="match status" value="1"/>
</dbReference>
<dbReference type="OrthoDB" id="674604at2759"/>
<dbReference type="Proteomes" id="UP000566819">
    <property type="component" value="Unassembled WGS sequence"/>
</dbReference>
<evidence type="ECO:0000259" key="3">
    <source>
        <dbReference type="Pfam" id="PF24883"/>
    </source>
</evidence>
<dbReference type="InterPro" id="IPR056884">
    <property type="entry name" value="NPHP3-like_N"/>
</dbReference>
<keyword evidence="1" id="KW-0677">Repeat</keyword>
<organism evidence="4 5">
    <name type="scientific">Cudoniella acicularis</name>
    <dbReference type="NCBI Taxonomy" id="354080"/>
    <lineage>
        <taxon>Eukaryota</taxon>
        <taxon>Fungi</taxon>
        <taxon>Dikarya</taxon>
        <taxon>Ascomycota</taxon>
        <taxon>Pezizomycotina</taxon>
        <taxon>Leotiomycetes</taxon>
        <taxon>Helotiales</taxon>
        <taxon>Tricladiaceae</taxon>
        <taxon>Cudoniella</taxon>
    </lineage>
</organism>
<dbReference type="InterPro" id="IPR015943">
    <property type="entry name" value="WD40/YVTN_repeat-like_dom_sf"/>
</dbReference>
<dbReference type="PROSITE" id="PS50082">
    <property type="entry name" value="WD_REPEATS_2"/>
    <property type="match status" value="1"/>
</dbReference>
<gene>
    <name evidence="4" type="ORF">G7Y89_g6927</name>
</gene>